<keyword evidence="9" id="KW-0805">Transcription regulation</keyword>
<dbReference type="GO" id="GO:0005634">
    <property type="term" value="C:nucleus"/>
    <property type="evidence" value="ECO:0007669"/>
    <property type="project" value="UniProtKB-SubCell"/>
</dbReference>
<dbReference type="FunFam" id="3.30.160.60:FF:000964">
    <property type="entry name" value="zinc finger protein 507"/>
    <property type="match status" value="1"/>
</dbReference>
<feature type="domain" description="C2H2-type" evidence="16">
    <location>
        <begin position="697"/>
        <end position="721"/>
    </location>
</feature>
<dbReference type="GO" id="GO:0008270">
    <property type="term" value="F:zinc ion binding"/>
    <property type="evidence" value="ECO:0007669"/>
    <property type="project" value="UniProtKB-KW"/>
</dbReference>
<dbReference type="FunFam" id="3.30.160.60:FF:000719">
    <property type="entry name" value="Zinc finger protein 507"/>
    <property type="match status" value="1"/>
</dbReference>
<feature type="domain" description="C2H2-type" evidence="16">
    <location>
        <begin position="913"/>
        <end position="940"/>
    </location>
</feature>
<name>A0A7K5MJB3_CARCD</name>
<keyword evidence="7 14" id="KW-0863">Zinc-finger</keyword>
<evidence type="ECO:0000256" key="10">
    <source>
        <dbReference type="ARBA" id="ARBA00023125"/>
    </source>
</evidence>
<comment type="caution">
    <text evidence="17">The sequence shown here is derived from an EMBL/GenBank/DDBJ whole genome shotgun (WGS) entry which is preliminary data.</text>
</comment>
<dbReference type="Proteomes" id="UP000583740">
    <property type="component" value="Unassembled WGS sequence"/>
</dbReference>
<dbReference type="SUPFAM" id="SSF57667">
    <property type="entry name" value="beta-beta-alpha zinc fingers"/>
    <property type="match status" value="3"/>
</dbReference>
<evidence type="ECO:0000256" key="8">
    <source>
        <dbReference type="ARBA" id="ARBA00022833"/>
    </source>
</evidence>
<dbReference type="PANTHER" id="PTHR24403">
    <property type="entry name" value="ZINC FINGER PROTEIN"/>
    <property type="match status" value="1"/>
</dbReference>
<evidence type="ECO:0000256" key="7">
    <source>
        <dbReference type="ARBA" id="ARBA00022771"/>
    </source>
</evidence>
<dbReference type="PANTHER" id="PTHR24403:SF74">
    <property type="entry name" value="ZINC FINGER PROTEIN 507"/>
    <property type="match status" value="1"/>
</dbReference>
<evidence type="ECO:0000256" key="15">
    <source>
        <dbReference type="SAM" id="MobiDB-lite"/>
    </source>
</evidence>
<dbReference type="InterPro" id="IPR036236">
    <property type="entry name" value="Znf_C2H2_sf"/>
</dbReference>
<gene>
    <name evidence="17" type="primary">Znf507</name>
    <name evidence="17" type="ORF">CARCAR_R12828</name>
</gene>
<organism evidence="17 18">
    <name type="scientific">Cardinalis cardinalis</name>
    <name type="common">Northern cardinal</name>
    <dbReference type="NCBI Taxonomy" id="98964"/>
    <lineage>
        <taxon>Eukaryota</taxon>
        <taxon>Metazoa</taxon>
        <taxon>Chordata</taxon>
        <taxon>Craniata</taxon>
        <taxon>Vertebrata</taxon>
        <taxon>Euteleostomi</taxon>
        <taxon>Archelosauria</taxon>
        <taxon>Archosauria</taxon>
        <taxon>Dinosauria</taxon>
        <taxon>Saurischia</taxon>
        <taxon>Theropoda</taxon>
        <taxon>Coelurosauria</taxon>
        <taxon>Aves</taxon>
        <taxon>Neognathae</taxon>
        <taxon>Neoaves</taxon>
        <taxon>Telluraves</taxon>
        <taxon>Australaves</taxon>
        <taxon>Passeriformes</taxon>
        <taxon>Cardinalidae</taxon>
        <taxon>Cardinalis</taxon>
    </lineage>
</organism>
<comment type="function">
    <text evidence="1">May be involved in transcriptional regulation.</text>
</comment>
<feature type="domain" description="C2H2-type" evidence="16">
    <location>
        <begin position="789"/>
        <end position="816"/>
    </location>
</feature>
<evidence type="ECO:0000256" key="6">
    <source>
        <dbReference type="ARBA" id="ARBA00022737"/>
    </source>
</evidence>
<comment type="similarity">
    <text evidence="3">Belongs to the krueppel C2H2-type zinc-finger protein family.</text>
</comment>
<dbReference type="PROSITE" id="PS50157">
    <property type="entry name" value="ZINC_FINGER_C2H2_2"/>
    <property type="match status" value="5"/>
</dbReference>
<dbReference type="GO" id="GO:0003677">
    <property type="term" value="F:DNA binding"/>
    <property type="evidence" value="ECO:0007669"/>
    <property type="project" value="UniProtKB-KW"/>
</dbReference>
<feature type="domain" description="C2H2-type" evidence="16">
    <location>
        <begin position="761"/>
        <end position="788"/>
    </location>
</feature>
<feature type="non-terminal residue" evidence="17">
    <location>
        <position position="1"/>
    </location>
</feature>
<keyword evidence="8" id="KW-0862">Zinc</keyword>
<feature type="non-terminal residue" evidence="17">
    <location>
        <position position="955"/>
    </location>
</feature>
<evidence type="ECO:0000256" key="12">
    <source>
        <dbReference type="ARBA" id="ARBA00023242"/>
    </source>
</evidence>
<evidence type="ECO:0000256" key="13">
    <source>
        <dbReference type="ARBA" id="ARBA00068660"/>
    </source>
</evidence>
<dbReference type="InterPro" id="IPR050688">
    <property type="entry name" value="Zinc_finger/UBP_domain"/>
</dbReference>
<keyword evidence="12" id="KW-0539">Nucleus</keyword>
<proteinExistence type="inferred from homology"/>
<evidence type="ECO:0000256" key="9">
    <source>
        <dbReference type="ARBA" id="ARBA00023015"/>
    </source>
</evidence>
<feature type="region of interest" description="Disordered" evidence="15">
    <location>
        <begin position="207"/>
        <end position="230"/>
    </location>
</feature>
<evidence type="ECO:0000256" key="5">
    <source>
        <dbReference type="ARBA" id="ARBA00022723"/>
    </source>
</evidence>
<feature type="domain" description="C2H2-type" evidence="16">
    <location>
        <begin position="641"/>
        <end position="668"/>
    </location>
</feature>
<evidence type="ECO:0000259" key="16">
    <source>
        <dbReference type="PROSITE" id="PS50157"/>
    </source>
</evidence>
<dbReference type="AlphaFoldDB" id="A0A7K5MJB3"/>
<evidence type="ECO:0000313" key="18">
    <source>
        <dbReference type="Proteomes" id="UP000583740"/>
    </source>
</evidence>
<dbReference type="GO" id="GO:0045944">
    <property type="term" value="P:positive regulation of transcription by RNA polymerase II"/>
    <property type="evidence" value="ECO:0007669"/>
    <property type="project" value="TreeGrafter"/>
</dbReference>
<dbReference type="EMBL" id="VYXE01015258">
    <property type="protein sequence ID" value="NWT30313.1"/>
    <property type="molecule type" value="Genomic_DNA"/>
</dbReference>
<dbReference type="FunFam" id="3.30.160.60:FF:000884">
    <property type="entry name" value="Zinc finger protein 507"/>
    <property type="match status" value="1"/>
</dbReference>
<dbReference type="Pfam" id="PF00096">
    <property type="entry name" value="zf-C2H2"/>
    <property type="match status" value="1"/>
</dbReference>
<evidence type="ECO:0000256" key="4">
    <source>
        <dbReference type="ARBA" id="ARBA00022553"/>
    </source>
</evidence>
<sequence length="955" mass="106055">MEEGSSIAVLMPNIGEQEAVLISETVIGPTLQSSEDQRKCKTDPLIHVIQKLSKIVESEKSQRCLLIGKKRSHADASVQSLDTAELCEIPAKAIELSVIATKKTEELQADYFVTECLPPSKKKVTCYQCGLCNFLSPSLLTLQEHIKQHGQKNEVILMCSECHFASKSQEELESHFQNHHENSGKNSIQTKVQQCVNVTSSFLQGPVEGSVKSGTDQTGNVECKDPAQSAPVPEMGRRKWYTYEQYGMYRCLICRYTCGQQRMLKTHAWKHAGEVDCSYPIFEEENENTSLSETVVTHTPQSVDTVVLSLENSELDIHSEPSLQLQICNSEQLSCKSPVGTNVKEEEMLSESVVHSPTTEVVEETVSDTEPDNMITDSLLSSAQKIISCSPNKKGHVNVIVERLPGAEESVLQKTFLMNTDIETEKTLISEESSVTCEEPAEVYHSDAIQEVIIEWNNTEKKDNELSANKNVTADENVPPARRRTNSESLRLHSLAAEALVTMPIRAAELTRSSLRALTGEDAVDAGAGQGGADGPCMAHSKVVSSLKDPAEEFGGLNQSECAIVEIKKDRPELSEAPIKMGISMSLLTVIEKLKERTDQNASDDDILKELQDNAQCQGGGDAAVAGSSLVEFIPSAERPYRCRLCHYSSGNKGYIKQHLRVHRQRQPYQCPICEHIAGDSKGLESHMINHCKARMYQCKQCEESFHYKSQLRNHEREQHSLPDLFSTATASKLIVSNEADEKEVMAFVPTGSKCSSQKLFRCDVCDYTSTTYVGVRNHRRIHSSDKPYRCSLCGYVCSHPPSLKSHMWKHASDQNYNYEQVNKAINDAISQSSRFQGQLTDKTLLEGTDESTVPILGSSDNLVSFTESINQTTNEISGSDENEKPTLMNTSCSLEKNSTLPHLGTEYCVLLFCCCICGFESTNKENLLDHMKEHEGEIINIILNKDHSTTQNTN</sequence>
<keyword evidence="4" id="KW-0597">Phosphoprotein</keyword>
<keyword evidence="5" id="KW-0479">Metal-binding</keyword>
<dbReference type="PROSITE" id="PS00028">
    <property type="entry name" value="ZINC_FINGER_C2H2_1"/>
    <property type="match status" value="3"/>
</dbReference>
<evidence type="ECO:0000256" key="3">
    <source>
        <dbReference type="ARBA" id="ARBA00006991"/>
    </source>
</evidence>
<evidence type="ECO:0000256" key="14">
    <source>
        <dbReference type="PROSITE-ProRule" id="PRU00042"/>
    </source>
</evidence>
<reference evidence="17 18" key="1">
    <citation type="submission" date="2019-09" db="EMBL/GenBank/DDBJ databases">
        <title>Bird 10,000 Genomes (B10K) Project - Family phase.</title>
        <authorList>
            <person name="Zhang G."/>
        </authorList>
    </citation>
    <scope>NUCLEOTIDE SEQUENCE [LARGE SCALE GENOMIC DNA]</scope>
    <source>
        <strain evidence="17">B10K-DU-001-69</strain>
        <tissue evidence="17">Muscle</tissue>
    </source>
</reference>
<evidence type="ECO:0000256" key="2">
    <source>
        <dbReference type="ARBA" id="ARBA00004123"/>
    </source>
</evidence>
<evidence type="ECO:0000256" key="11">
    <source>
        <dbReference type="ARBA" id="ARBA00023163"/>
    </source>
</evidence>
<accession>A0A7K5MJB3</accession>
<dbReference type="Gene3D" id="3.30.160.60">
    <property type="entry name" value="Classic Zinc Finger"/>
    <property type="match status" value="4"/>
</dbReference>
<dbReference type="InterPro" id="IPR013087">
    <property type="entry name" value="Znf_C2H2_type"/>
</dbReference>
<keyword evidence="10" id="KW-0238">DNA-binding</keyword>
<keyword evidence="11" id="KW-0804">Transcription</keyword>
<evidence type="ECO:0000313" key="17">
    <source>
        <dbReference type="EMBL" id="NWT30313.1"/>
    </source>
</evidence>
<evidence type="ECO:0000256" key="1">
    <source>
        <dbReference type="ARBA" id="ARBA00003767"/>
    </source>
</evidence>
<dbReference type="SMART" id="SM00355">
    <property type="entry name" value="ZnF_C2H2"/>
    <property type="match status" value="9"/>
</dbReference>
<keyword evidence="6" id="KW-0677">Repeat</keyword>
<keyword evidence="18" id="KW-1185">Reference proteome</keyword>
<comment type="subcellular location">
    <subcellularLocation>
        <location evidence="2">Nucleus</location>
    </subcellularLocation>
</comment>
<protein>
    <recommendedName>
        <fullName evidence="13">Zinc finger protein 507</fullName>
    </recommendedName>
</protein>